<dbReference type="Pfam" id="PF04392">
    <property type="entry name" value="ABC_sub_bind"/>
    <property type="match status" value="1"/>
</dbReference>
<keyword evidence="11" id="KW-1185">Reference proteome</keyword>
<feature type="chain" id="PRO_5026897727" description="histidine kinase" evidence="6">
    <location>
        <begin position="22"/>
        <end position="873"/>
    </location>
</feature>
<dbReference type="CDD" id="cd00082">
    <property type="entry name" value="HisKA"/>
    <property type="match status" value="1"/>
</dbReference>
<dbReference type="AlphaFoldDB" id="A0A6N6N7C3"/>
<evidence type="ECO:0000259" key="8">
    <source>
        <dbReference type="PROSITE" id="PS50110"/>
    </source>
</evidence>
<dbReference type="InterPro" id="IPR005467">
    <property type="entry name" value="His_kinase_dom"/>
</dbReference>
<dbReference type="SMART" id="SM00387">
    <property type="entry name" value="HATPase_c"/>
    <property type="match status" value="1"/>
</dbReference>
<evidence type="ECO:0000259" key="7">
    <source>
        <dbReference type="PROSITE" id="PS50109"/>
    </source>
</evidence>
<dbReference type="Pfam" id="PF08448">
    <property type="entry name" value="PAS_4"/>
    <property type="match status" value="1"/>
</dbReference>
<evidence type="ECO:0000256" key="5">
    <source>
        <dbReference type="SAM" id="Phobius"/>
    </source>
</evidence>
<dbReference type="OrthoDB" id="9813024at2"/>
<feature type="signal peptide" evidence="6">
    <location>
        <begin position="1"/>
        <end position="21"/>
    </location>
</feature>
<dbReference type="Gene3D" id="1.10.287.130">
    <property type="match status" value="1"/>
</dbReference>
<feature type="transmembrane region" description="Helical" evidence="5">
    <location>
        <begin position="337"/>
        <end position="359"/>
    </location>
</feature>
<dbReference type="InterPro" id="IPR035965">
    <property type="entry name" value="PAS-like_dom_sf"/>
</dbReference>
<dbReference type="Gene3D" id="3.30.450.20">
    <property type="entry name" value="PAS domain"/>
    <property type="match status" value="1"/>
</dbReference>
<keyword evidence="6" id="KW-0732">Signal</keyword>
<dbReference type="PROSITE" id="PS50109">
    <property type="entry name" value="HIS_KIN"/>
    <property type="match status" value="1"/>
</dbReference>
<comment type="caution">
    <text evidence="10">The sequence shown here is derived from an EMBL/GenBank/DDBJ whole genome shotgun (WGS) entry which is preliminary data.</text>
</comment>
<keyword evidence="5" id="KW-0812">Transmembrane</keyword>
<dbReference type="InterPro" id="IPR003594">
    <property type="entry name" value="HATPase_dom"/>
</dbReference>
<dbReference type="PANTHER" id="PTHR43065:SF42">
    <property type="entry name" value="TWO-COMPONENT SENSOR PPRA"/>
    <property type="match status" value="1"/>
</dbReference>
<dbReference type="Pfam" id="PF02518">
    <property type="entry name" value="HATPase_c"/>
    <property type="match status" value="1"/>
</dbReference>
<keyword evidence="5" id="KW-1133">Transmembrane helix</keyword>
<evidence type="ECO:0000313" key="10">
    <source>
        <dbReference type="EMBL" id="KAB1443325.1"/>
    </source>
</evidence>
<dbReference type="CDD" id="cd00156">
    <property type="entry name" value="REC"/>
    <property type="match status" value="1"/>
</dbReference>
<feature type="modified residue" description="4-aspartylphosphate" evidence="4">
    <location>
        <position position="807"/>
    </location>
</feature>
<dbReference type="Pfam" id="PF00072">
    <property type="entry name" value="Response_reg"/>
    <property type="match status" value="1"/>
</dbReference>
<dbReference type="InterPro" id="IPR004358">
    <property type="entry name" value="Sig_transdc_His_kin-like_C"/>
</dbReference>
<dbReference type="PROSITE" id="PS50113">
    <property type="entry name" value="PAC"/>
    <property type="match status" value="1"/>
</dbReference>
<feature type="domain" description="Histidine kinase" evidence="7">
    <location>
        <begin position="514"/>
        <end position="737"/>
    </location>
</feature>
<dbReference type="SMART" id="SM00388">
    <property type="entry name" value="HisKA"/>
    <property type="match status" value="1"/>
</dbReference>
<dbReference type="SMART" id="SM00448">
    <property type="entry name" value="REC"/>
    <property type="match status" value="1"/>
</dbReference>
<dbReference type="EMBL" id="WAIE01000001">
    <property type="protein sequence ID" value="KAB1443325.1"/>
    <property type="molecule type" value="Genomic_DNA"/>
</dbReference>
<dbReference type="EC" id="2.7.13.3" evidence="2"/>
<proteinExistence type="predicted"/>
<gene>
    <name evidence="10" type="ORF">F8A88_03430</name>
</gene>
<dbReference type="SUPFAM" id="SSF55874">
    <property type="entry name" value="ATPase domain of HSP90 chaperone/DNA topoisomerase II/histidine kinase"/>
    <property type="match status" value="1"/>
</dbReference>
<dbReference type="Gene3D" id="3.40.50.2300">
    <property type="match status" value="3"/>
</dbReference>
<dbReference type="InterPro" id="IPR036890">
    <property type="entry name" value="HATPase_C_sf"/>
</dbReference>
<evidence type="ECO:0000259" key="9">
    <source>
        <dbReference type="PROSITE" id="PS50113"/>
    </source>
</evidence>
<reference evidence="10 11" key="1">
    <citation type="journal article" date="2017" name="Int. J. Syst. Evol. Microbiol.">
        <title>Desulfovibrio senegalensis sp. nov., a mesophilic sulfate reducer isolated from marine sediment.</title>
        <authorList>
            <person name="Thioye A."/>
            <person name="Gam Z.B.A."/>
            <person name="Mbengue M."/>
            <person name="Cayol J.L."/>
            <person name="Joseph-Bartoli M."/>
            <person name="Toure-Kane C."/>
            <person name="Labat M."/>
        </authorList>
    </citation>
    <scope>NUCLEOTIDE SEQUENCE [LARGE SCALE GENOMIC DNA]</scope>
    <source>
        <strain evidence="10 11">DSM 101509</strain>
    </source>
</reference>
<evidence type="ECO:0000256" key="3">
    <source>
        <dbReference type="ARBA" id="ARBA00022553"/>
    </source>
</evidence>
<dbReference type="InterPro" id="IPR000014">
    <property type="entry name" value="PAS"/>
</dbReference>
<dbReference type="InterPro" id="IPR000700">
    <property type="entry name" value="PAS-assoc_C"/>
</dbReference>
<dbReference type="PROSITE" id="PS50110">
    <property type="entry name" value="RESPONSE_REGULATORY"/>
    <property type="match status" value="1"/>
</dbReference>
<dbReference type="SUPFAM" id="SSF47384">
    <property type="entry name" value="Homodimeric domain of signal transducing histidine kinase"/>
    <property type="match status" value="1"/>
</dbReference>
<dbReference type="InterPro" id="IPR003661">
    <property type="entry name" value="HisK_dim/P_dom"/>
</dbReference>
<evidence type="ECO:0000256" key="2">
    <source>
        <dbReference type="ARBA" id="ARBA00012438"/>
    </source>
</evidence>
<dbReference type="RefSeq" id="WP_151149669.1">
    <property type="nucleotide sequence ID" value="NZ_WAIE01000001.1"/>
</dbReference>
<dbReference type="SUPFAM" id="SSF55785">
    <property type="entry name" value="PYP-like sensor domain (PAS domain)"/>
    <property type="match status" value="1"/>
</dbReference>
<dbReference type="InterPro" id="IPR007487">
    <property type="entry name" value="ABC_transpt-TYRBP-like"/>
</dbReference>
<dbReference type="InterPro" id="IPR011006">
    <property type="entry name" value="CheY-like_superfamily"/>
</dbReference>
<keyword evidence="3 4" id="KW-0597">Phosphoprotein</keyword>
<evidence type="ECO:0000256" key="6">
    <source>
        <dbReference type="SAM" id="SignalP"/>
    </source>
</evidence>
<dbReference type="PRINTS" id="PR00344">
    <property type="entry name" value="BCTRLSENSOR"/>
</dbReference>
<dbReference type="InterPro" id="IPR013656">
    <property type="entry name" value="PAS_4"/>
</dbReference>
<dbReference type="SUPFAM" id="SSF52172">
    <property type="entry name" value="CheY-like"/>
    <property type="match status" value="1"/>
</dbReference>
<name>A0A6N6N7C3_9BACT</name>
<sequence length="873" mass="97658">MRNYIFILVVLLLLPAQAAWAQKPKKKVLYLNSYHHGYAWSDEIRKGIISVLNDSEFTLEVQTEYMDAKKYNYNYITNKLVTLYRDKFAGEKFDAIIVSDNDAFSFVRQHRAELFPGVPIVFCGVNMSRDPLEVGITGVVERPSIIDTLNVALSFHPGVKRLVVVGDESTTGRYIRQQIENVMSVFEKRLAFEYWTNMGMGEMLTRVRELPDDTILFFIPMYQEVDGRFYTAEEVMEEISKYSTVPLYSSWRFLLGHGSVGGKLLSGQDQGAQAAEMALEVLRGTPVSSIPIVDKPSGEYWFDYKVLKRLHIPEDMLPKGSKLINTPKAFYELPKELFWTIIVSLGILLVITVFLVTNIHERKKGEKKIMDQLSFLEILMDTIPQLVCWKDENQRYLGANRAFTSFFGLERPSSIVSKSDLALLDHTREYAEWANSLDREVFRTRKSVTKARTKVQDLLGNTVWLEITKVPLFDRLGQVVGTLSTAENITKQLSLEKQLLQSQKMEAIGTLAGGIAHDFNNILTSIINSTELAISDVTENSVTQKDLNRVLKAAQRGGNVVKQILAFSRPSQEGFRPTDMGELLYEVLGLVKASLPRNIDIRTDIQTGLNSVNADPTQLHQVVLNLCTNSFQALRASGGVLKVELAEVELGLDDARMLNLRPDTYLKLSISDNGPGIPMDILDKIFDPFFTTKDKTEGTGLGLAVVHGIVKGHNGAITVSSSPWDNTRFDIYLPSNEKLDESGSIPLHKLAPGVGRILFVEDDEDQLQTTPRILESLGYDVVATSDPMEVIGMVARDPYVFDLVITDFDMPDTNGVELALSLQDTAPHLPVMLVSGREDAATAASRLKNIKRVVIKPYNKNIIAEAIDSVLGS</sequence>
<dbReference type="InterPro" id="IPR036097">
    <property type="entry name" value="HisK_dim/P_sf"/>
</dbReference>
<organism evidence="10 11">
    <name type="scientific">Pseudodesulfovibrio senegalensis</name>
    <dbReference type="NCBI Taxonomy" id="1721087"/>
    <lineage>
        <taxon>Bacteria</taxon>
        <taxon>Pseudomonadati</taxon>
        <taxon>Thermodesulfobacteriota</taxon>
        <taxon>Desulfovibrionia</taxon>
        <taxon>Desulfovibrionales</taxon>
        <taxon>Desulfovibrionaceae</taxon>
    </lineage>
</organism>
<evidence type="ECO:0000313" key="11">
    <source>
        <dbReference type="Proteomes" id="UP000438699"/>
    </source>
</evidence>
<dbReference type="NCBIfam" id="TIGR00229">
    <property type="entry name" value="sensory_box"/>
    <property type="match status" value="1"/>
</dbReference>
<evidence type="ECO:0000256" key="1">
    <source>
        <dbReference type="ARBA" id="ARBA00000085"/>
    </source>
</evidence>
<keyword evidence="5" id="KW-0472">Membrane</keyword>
<dbReference type="Gene3D" id="3.30.565.10">
    <property type="entry name" value="Histidine kinase-like ATPase, C-terminal domain"/>
    <property type="match status" value="1"/>
</dbReference>
<dbReference type="GO" id="GO:0000155">
    <property type="term" value="F:phosphorelay sensor kinase activity"/>
    <property type="evidence" value="ECO:0007669"/>
    <property type="project" value="InterPro"/>
</dbReference>
<feature type="domain" description="PAC" evidence="9">
    <location>
        <begin position="449"/>
        <end position="501"/>
    </location>
</feature>
<dbReference type="Proteomes" id="UP000438699">
    <property type="component" value="Unassembled WGS sequence"/>
</dbReference>
<feature type="domain" description="Response regulatory" evidence="8">
    <location>
        <begin position="756"/>
        <end position="871"/>
    </location>
</feature>
<protein>
    <recommendedName>
        <fullName evidence="2">histidine kinase</fullName>
        <ecNumber evidence="2">2.7.13.3</ecNumber>
    </recommendedName>
</protein>
<comment type="catalytic activity">
    <reaction evidence="1">
        <text>ATP + protein L-histidine = ADP + protein N-phospho-L-histidine.</text>
        <dbReference type="EC" id="2.7.13.3"/>
    </reaction>
</comment>
<accession>A0A6N6N7C3</accession>
<dbReference type="Pfam" id="PF00512">
    <property type="entry name" value="HisKA"/>
    <property type="match status" value="1"/>
</dbReference>
<dbReference type="PANTHER" id="PTHR43065">
    <property type="entry name" value="SENSOR HISTIDINE KINASE"/>
    <property type="match status" value="1"/>
</dbReference>
<dbReference type="InterPro" id="IPR001789">
    <property type="entry name" value="Sig_transdc_resp-reg_receiver"/>
</dbReference>
<evidence type="ECO:0000256" key="4">
    <source>
        <dbReference type="PROSITE-ProRule" id="PRU00169"/>
    </source>
</evidence>